<dbReference type="Proteomes" id="UP000663855">
    <property type="component" value="Unassembled WGS sequence"/>
</dbReference>
<dbReference type="Proteomes" id="UP000681720">
    <property type="component" value="Unassembled WGS sequence"/>
</dbReference>
<dbReference type="Proteomes" id="UP000681967">
    <property type="component" value="Unassembled WGS sequence"/>
</dbReference>
<dbReference type="EMBL" id="CAJNOV010014568">
    <property type="protein sequence ID" value="CAF1555419.1"/>
    <property type="molecule type" value="Genomic_DNA"/>
</dbReference>
<evidence type="ECO:0000313" key="1">
    <source>
        <dbReference type="EMBL" id="CAF1555419.1"/>
    </source>
</evidence>
<dbReference type="EMBL" id="CAJNOW010011774">
    <property type="protein sequence ID" value="CAF1603012.1"/>
    <property type="molecule type" value="Genomic_DNA"/>
</dbReference>
<organism evidence="2 5">
    <name type="scientific">Rotaria magnacalcarata</name>
    <dbReference type="NCBI Taxonomy" id="392030"/>
    <lineage>
        <taxon>Eukaryota</taxon>
        <taxon>Metazoa</taxon>
        <taxon>Spiralia</taxon>
        <taxon>Gnathifera</taxon>
        <taxon>Rotifera</taxon>
        <taxon>Eurotatoria</taxon>
        <taxon>Bdelloidea</taxon>
        <taxon>Philodinida</taxon>
        <taxon>Philodinidae</taxon>
        <taxon>Rotaria</taxon>
    </lineage>
</organism>
<dbReference type="AlphaFoldDB" id="A0A816AXI0"/>
<accession>A0A816AXI0</accession>
<dbReference type="EMBL" id="CAJOBH010006090">
    <property type="protein sequence ID" value="CAF4044902.1"/>
    <property type="molecule type" value="Genomic_DNA"/>
</dbReference>
<protein>
    <submittedName>
        <fullName evidence="2">Uncharacterized protein</fullName>
    </submittedName>
</protein>
<dbReference type="Proteomes" id="UP000663834">
    <property type="component" value="Unassembled WGS sequence"/>
</dbReference>
<evidence type="ECO:0000313" key="5">
    <source>
        <dbReference type="Proteomes" id="UP000663834"/>
    </source>
</evidence>
<dbReference type="EMBL" id="CAJOBJ010002392">
    <property type="protein sequence ID" value="CAF3923777.1"/>
    <property type="molecule type" value="Genomic_DNA"/>
</dbReference>
<evidence type="ECO:0000313" key="4">
    <source>
        <dbReference type="EMBL" id="CAF4044902.1"/>
    </source>
</evidence>
<evidence type="ECO:0000313" key="3">
    <source>
        <dbReference type="EMBL" id="CAF3923777.1"/>
    </source>
</evidence>
<comment type="caution">
    <text evidence="2">The sequence shown here is derived from an EMBL/GenBank/DDBJ whole genome shotgun (WGS) entry which is preliminary data.</text>
</comment>
<proteinExistence type="predicted"/>
<name>A0A816AXI0_9BILA</name>
<gene>
    <name evidence="4" type="ORF">BYL167_LOCUS16101</name>
    <name evidence="1" type="ORF">CJN711_LOCUS30737</name>
    <name evidence="3" type="ORF">GIL414_LOCUS7712</name>
    <name evidence="2" type="ORF">KQP761_LOCUS22509</name>
</gene>
<sequence>MKLTLKKVPDRGLDIRTWNEINSDDKVCKYPPSYYDNLCQYPNRQISMALLLIVYDNDDECQQIYVHDQSIYIQTQIVTVELNRYSLFLTRSKRSFKEI</sequence>
<reference evidence="2" key="1">
    <citation type="submission" date="2021-02" db="EMBL/GenBank/DDBJ databases">
        <authorList>
            <person name="Nowell W R."/>
        </authorList>
    </citation>
    <scope>NUCLEOTIDE SEQUENCE</scope>
</reference>
<evidence type="ECO:0000313" key="2">
    <source>
        <dbReference type="EMBL" id="CAF1603012.1"/>
    </source>
</evidence>